<keyword evidence="4 14" id="KW-0633">Potassium transport</keyword>
<gene>
    <name evidence="17" type="ORF">SASPL_152811</name>
</gene>
<evidence type="ECO:0000256" key="11">
    <source>
        <dbReference type="ARBA" id="ARBA00023136"/>
    </source>
</evidence>
<evidence type="ECO:0000256" key="12">
    <source>
        <dbReference type="ARBA" id="ARBA00023303"/>
    </source>
</evidence>
<evidence type="ECO:0000313" key="18">
    <source>
        <dbReference type="Proteomes" id="UP000298416"/>
    </source>
</evidence>
<dbReference type="Pfam" id="PF00520">
    <property type="entry name" value="Ion_trans"/>
    <property type="match status" value="1"/>
</dbReference>
<evidence type="ECO:0000259" key="16">
    <source>
        <dbReference type="PROSITE" id="PS51490"/>
    </source>
</evidence>
<feature type="transmembrane region" description="Helical" evidence="14">
    <location>
        <begin position="300"/>
        <end position="322"/>
    </location>
</feature>
<comment type="similarity">
    <text evidence="2 14">Belongs to the potassium channel family. Plant (TC 1.A.1.4) subfamily.</text>
</comment>
<evidence type="ECO:0000256" key="4">
    <source>
        <dbReference type="ARBA" id="ARBA00022538"/>
    </source>
</evidence>
<comment type="function">
    <text evidence="14">Potassium channel.</text>
</comment>
<dbReference type="PROSITE" id="PS50297">
    <property type="entry name" value="ANK_REP_REGION"/>
    <property type="match status" value="2"/>
</dbReference>
<evidence type="ECO:0000256" key="10">
    <source>
        <dbReference type="ARBA" id="ARBA00023065"/>
    </source>
</evidence>
<feature type="transmembrane region" description="Helical" evidence="14">
    <location>
        <begin position="75"/>
        <end position="95"/>
    </location>
</feature>
<feature type="transmembrane region" description="Helical" evidence="14">
    <location>
        <begin position="215"/>
        <end position="236"/>
    </location>
</feature>
<keyword evidence="9 14" id="KW-1133">Transmembrane helix</keyword>
<evidence type="ECO:0000256" key="5">
    <source>
        <dbReference type="ARBA" id="ARBA00022692"/>
    </source>
</evidence>
<evidence type="ECO:0000256" key="8">
    <source>
        <dbReference type="ARBA" id="ARBA00022958"/>
    </source>
</evidence>
<dbReference type="Gene3D" id="2.60.120.10">
    <property type="entry name" value="Jelly Rolls"/>
    <property type="match status" value="1"/>
</dbReference>
<dbReference type="Gene3D" id="1.25.40.20">
    <property type="entry name" value="Ankyrin repeat-containing domain"/>
    <property type="match status" value="1"/>
</dbReference>
<dbReference type="InterPro" id="IPR014710">
    <property type="entry name" value="RmlC-like_jellyroll"/>
</dbReference>
<dbReference type="InterPro" id="IPR000595">
    <property type="entry name" value="cNMP-bd_dom"/>
</dbReference>
<keyword evidence="12 14" id="KW-0407">Ion channel</keyword>
<dbReference type="CDD" id="cd00038">
    <property type="entry name" value="CAP_ED"/>
    <property type="match status" value="1"/>
</dbReference>
<evidence type="ECO:0000259" key="15">
    <source>
        <dbReference type="PROSITE" id="PS50042"/>
    </source>
</evidence>
<dbReference type="Gene3D" id="1.10.287.70">
    <property type="match status" value="1"/>
</dbReference>
<name>A0A8X8W4B7_SALSN</name>
<evidence type="ECO:0000256" key="3">
    <source>
        <dbReference type="ARBA" id="ARBA00022448"/>
    </source>
</evidence>
<feature type="domain" description="Cyclic nucleotide-binding" evidence="15">
    <location>
        <begin position="371"/>
        <end position="486"/>
    </location>
</feature>
<dbReference type="SUPFAM" id="SSF81324">
    <property type="entry name" value="Voltage-gated potassium channels"/>
    <property type="match status" value="1"/>
</dbReference>
<keyword evidence="3 14" id="KW-0813">Transport</keyword>
<evidence type="ECO:0000256" key="13">
    <source>
        <dbReference type="PROSITE-ProRule" id="PRU00023"/>
    </source>
</evidence>
<dbReference type="EMBL" id="PNBA02000021">
    <property type="protein sequence ID" value="KAG6387619.1"/>
    <property type="molecule type" value="Genomic_DNA"/>
</dbReference>
<dbReference type="AlphaFoldDB" id="A0A8X8W4B7"/>
<dbReference type="Pfam" id="PF12796">
    <property type="entry name" value="Ank_2"/>
    <property type="match status" value="1"/>
</dbReference>
<keyword evidence="8 14" id="KW-0630">Potassium</keyword>
<comment type="domain">
    <text evidence="14">The segment S4 is probably the voltage-sensor and is characterized by a series of positively charged amino acids. The pore-forming region H5 is enclosed by the transmembrane segments S5 and S6 in the Shaker-type (1P/6TM) and contains the GYGD signature motif which seems to be involved in potassium selectivity.</text>
</comment>
<comment type="domain">
    <text evidence="14">The KHA domain (rich in hydrophobic and acidic residues) present in the C-terminal part is likely to be important for tetramerization.</text>
</comment>
<dbReference type="Pfam" id="PF11834">
    <property type="entry name" value="KHA"/>
    <property type="match status" value="1"/>
</dbReference>
<feature type="repeat" description="ANK" evidence="13">
    <location>
        <begin position="539"/>
        <end position="561"/>
    </location>
</feature>
<protein>
    <recommendedName>
        <fullName evidence="14">Potassium channel</fullName>
    </recommendedName>
</protein>
<sequence length="691" mass="79142">MDQGDNASENQQNELEHPWLVDPHNSLISAMISIRDFGQQISHCRAKSLLLTVEITRACFNSHHSSRIRTRDTTWWYVIFEFVVLASAVYSLLVTPLEFGFFRGLHGILLVLDIIVHGLTFVDIMIKFIVPYPDYFDQMVYDHRLIALRYIKSYFLLDLVSCVPWGIIYKAFRRRKGAEVVRCLIWTRLIRVHRLFEFSQRMENKIVKHYIISRIVKLILCQLYSTHIAGCIFYYLANVIRGDETWIDNLATNNKKFLHFREMHLWTQYVTSVYFCVVTSSTVGFGDIHPVNRREITLTSIYITFNVIFGVYFTGCISALVVKTSKKLIYMTSMDDLHKFTKIYRLGRQPYLRIKQHLRLEYERGYSNTDLLKDIPVSVRAEVTRVHEELFYPGEVIIERENFMDQVYFVYQGVLDSAIEVDGPTLALNPNSSFGEISVLCNIPQPSTVSVREECRLMRIDKQSFCSILETNVPDRLKVLTKLLEGNTSNGLAEHLTYQINRLQVDIAESLKAAVLQGDVYLLKTIITYGGDVSRKDQKGRTALHLAASGGHKDITEFLLEVHAMDINAADKLGNTPLSEANKNGHREIAALLVSRGALAIDDGLIQQPQVQPVLATKMCRVFACNPFADRKECGRGYRIRVPTSMDDLISNATAKLNMPDAQFVVLNEYGCVVPEVDMIRDGDRLYLRSL</sequence>
<feature type="transmembrane region" description="Helical" evidence="14">
    <location>
        <begin position="107"/>
        <end position="130"/>
    </location>
</feature>
<dbReference type="InterPro" id="IPR018490">
    <property type="entry name" value="cNMP-bd_dom_sf"/>
</dbReference>
<evidence type="ECO:0000256" key="6">
    <source>
        <dbReference type="ARBA" id="ARBA00022826"/>
    </source>
</evidence>
<keyword evidence="18" id="KW-1185">Reference proteome</keyword>
<keyword evidence="7 14" id="KW-0851">Voltage-gated channel</keyword>
<dbReference type="InterPro" id="IPR021789">
    <property type="entry name" value="KHA_dom"/>
</dbReference>
<dbReference type="InterPro" id="IPR036770">
    <property type="entry name" value="Ankyrin_rpt-contain_sf"/>
</dbReference>
<keyword evidence="5 14" id="KW-0812">Transmembrane</keyword>
<reference evidence="17" key="2">
    <citation type="submission" date="2020-08" db="EMBL/GenBank/DDBJ databases">
        <title>Plant Genome Project.</title>
        <authorList>
            <person name="Zhang R.-G."/>
        </authorList>
    </citation>
    <scope>NUCLEOTIDE SEQUENCE</scope>
    <source>
        <strain evidence="17">Huo1</strain>
        <tissue evidence="17">Leaf</tissue>
    </source>
</reference>
<evidence type="ECO:0000256" key="14">
    <source>
        <dbReference type="RuleBase" id="RU369015"/>
    </source>
</evidence>
<dbReference type="SMART" id="SM00248">
    <property type="entry name" value="ANK"/>
    <property type="match status" value="3"/>
</dbReference>
<dbReference type="GO" id="GO:0005249">
    <property type="term" value="F:voltage-gated potassium channel activity"/>
    <property type="evidence" value="ECO:0007669"/>
    <property type="project" value="UniProtKB-UniRule"/>
</dbReference>
<dbReference type="PANTHER" id="PTHR45743:SF3">
    <property type="entry name" value="POTASSIUM CHANNEL SKOR"/>
    <property type="match status" value="1"/>
</dbReference>
<dbReference type="Proteomes" id="UP000298416">
    <property type="component" value="Unassembled WGS sequence"/>
</dbReference>
<accession>A0A8X8W4B7</accession>
<dbReference type="GO" id="GO:0034702">
    <property type="term" value="C:monoatomic ion channel complex"/>
    <property type="evidence" value="ECO:0007669"/>
    <property type="project" value="UniProtKB-KW"/>
</dbReference>
<organism evidence="17">
    <name type="scientific">Salvia splendens</name>
    <name type="common">Scarlet sage</name>
    <dbReference type="NCBI Taxonomy" id="180675"/>
    <lineage>
        <taxon>Eukaryota</taxon>
        <taxon>Viridiplantae</taxon>
        <taxon>Streptophyta</taxon>
        <taxon>Embryophyta</taxon>
        <taxon>Tracheophyta</taxon>
        <taxon>Spermatophyta</taxon>
        <taxon>Magnoliopsida</taxon>
        <taxon>eudicotyledons</taxon>
        <taxon>Gunneridae</taxon>
        <taxon>Pentapetalae</taxon>
        <taxon>asterids</taxon>
        <taxon>lamiids</taxon>
        <taxon>Lamiales</taxon>
        <taxon>Lamiaceae</taxon>
        <taxon>Nepetoideae</taxon>
        <taxon>Mentheae</taxon>
        <taxon>Salviinae</taxon>
        <taxon>Salvia</taxon>
        <taxon>Salvia subgen. Calosphace</taxon>
        <taxon>core Calosphace</taxon>
    </lineage>
</organism>
<dbReference type="PROSITE" id="PS50042">
    <property type="entry name" value="CNMP_BINDING_3"/>
    <property type="match status" value="1"/>
</dbReference>
<evidence type="ECO:0000256" key="2">
    <source>
        <dbReference type="ARBA" id="ARBA00007929"/>
    </source>
</evidence>
<dbReference type="SMART" id="SM00100">
    <property type="entry name" value="cNMP"/>
    <property type="match status" value="1"/>
</dbReference>
<evidence type="ECO:0000256" key="7">
    <source>
        <dbReference type="ARBA" id="ARBA00022882"/>
    </source>
</evidence>
<feature type="transmembrane region" description="Helical" evidence="14">
    <location>
        <begin position="150"/>
        <end position="172"/>
    </location>
</feature>
<reference evidence="17" key="1">
    <citation type="submission" date="2018-01" db="EMBL/GenBank/DDBJ databases">
        <authorList>
            <person name="Mao J.F."/>
        </authorList>
    </citation>
    <scope>NUCLEOTIDE SEQUENCE</scope>
    <source>
        <strain evidence="17">Huo1</strain>
        <tissue evidence="17">Leaf</tissue>
    </source>
</reference>
<dbReference type="Pfam" id="PF00027">
    <property type="entry name" value="cNMP_binding"/>
    <property type="match status" value="1"/>
</dbReference>
<comment type="caution">
    <text evidence="17">The sequence shown here is derived from an EMBL/GenBank/DDBJ whole genome shotgun (WGS) entry which is preliminary data.</text>
</comment>
<dbReference type="PROSITE" id="PS50088">
    <property type="entry name" value="ANK_REPEAT"/>
    <property type="match status" value="2"/>
</dbReference>
<feature type="domain" description="KHA" evidence="16">
    <location>
        <begin position="621"/>
        <end position="691"/>
    </location>
</feature>
<evidence type="ECO:0000256" key="1">
    <source>
        <dbReference type="ARBA" id="ARBA00004141"/>
    </source>
</evidence>
<keyword evidence="6 14" id="KW-0631">Potassium channel</keyword>
<dbReference type="SUPFAM" id="SSF48403">
    <property type="entry name" value="Ankyrin repeat"/>
    <property type="match status" value="1"/>
</dbReference>
<evidence type="ECO:0000313" key="17">
    <source>
        <dbReference type="EMBL" id="KAG6387619.1"/>
    </source>
</evidence>
<feature type="transmembrane region" description="Helical" evidence="14">
    <location>
        <begin position="266"/>
        <end position="288"/>
    </location>
</feature>
<dbReference type="SUPFAM" id="SSF51206">
    <property type="entry name" value="cAMP-binding domain-like"/>
    <property type="match status" value="1"/>
</dbReference>
<keyword evidence="13" id="KW-0040">ANK repeat</keyword>
<evidence type="ECO:0000256" key="9">
    <source>
        <dbReference type="ARBA" id="ARBA00022989"/>
    </source>
</evidence>
<dbReference type="PANTHER" id="PTHR45743">
    <property type="entry name" value="POTASSIUM CHANNEL AKT1"/>
    <property type="match status" value="1"/>
</dbReference>
<feature type="repeat" description="ANK" evidence="13">
    <location>
        <begin position="573"/>
        <end position="598"/>
    </location>
</feature>
<dbReference type="InterPro" id="IPR005821">
    <property type="entry name" value="Ion_trans_dom"/>
</dbReference>
<dbReference type="PROSITE" id="PS51490">
    <property type="entry name" value="KHA"/>
    <property type="match status" value="1"/>
</dbReference>
<dbReference type="InterPro" id="IPR002110">
    <property type="entry name" value="Ankyrin_rpt"/>
</dbReference>
<comment type="subunit">
    <text evidence="14">The potassium channel is composed of a homo- or heterotetrameric complex of pore-forming subunits.</text>
</comment>
<comment type="subcellular location">
    <subcellularLocation>
        <location evidence="1 14">Membrane</location>
        <topology evidence="1 14">Multi-pass membrane protein</topology>
    </subcellularLocation>
</comment>
<proteinExistence type="inferred from homology"/>
<dbReference type="InterPro" id="IPR045319">
    <property type="entry name" value="KAT/AKT"/>
</dbReference>
<keyword evidence="11 14" id="KW-0472">Membrane</keyword>
<keyword evidence="10 14" id="KW-0406">Ion transport</keyword>